<evidence type="ECO:0000256" key="6">
    <source>
        <dbReference type="RuleBase" id="RU369006"/>
    </source>
</evidence>
<dbReference type="GO" id="GO:0019957">
    <property type="term" value="F:C-C chemokine binding"/>
    <property type="evidence" value="ECO:0007669"/>
    <property type="project" value="InterPro"/>
</dbReference>
<gene>
    <name evidence="7" type="ORF">V5799_006517</name>
</gene>
<dbReference type="AlphaFoldDB" id="A0AAQ4DW59"/>
<evidence type="ECO:0000313" key="7">
    <source>
        <dbReference type="EMBL" id="KAK8766699.1"/>
    </source>
</evidence>
<comment type="function">
    <text evidence="6">Salivary chemokine-binding protein which binds to host chemokines.</text>
</comment>
<keyword evidence="8" id="KW-1185">Reference proteome</keyword>
<comment type="caution">
    <text evidence="7">The sequence shown here is derived from an EMBL/GenBank/DDBJ whole genome shotgun (WGS) entry which is preliminary data.</text>
</comment>
<keyword evidence="2 6" id="KW-0964">Secreted</keyword>
<reference evidence="7 8" key="1">
    <citation type="journal article" date="2023" name="Arcadia Sci">
        <title>De novo assembly of a long-read Amblyomma americanum tick genome.</title>
        <authorList>
            <person name="Chou S."/>
            <person name="Poskanzer K.E."/>
            <person name="Rollins M."/>
            <person name="Thuy-Boun P.S."/>
        </authorList>
    </citation>
    <scope>NUCLEOTIDE SEQUENCE [LARGE SCALE GENOMIC DNA]</scope>
    <source>
        <strain evidence="7">F_SG_1</strain>
        <tissue evidence="7">Salivary glands</tissue>
    </source>
</reference>
<dbReference type="Pfam" id="PF19429">
    <property type="entry name" value="EVA_Class_A"/>
    <property type="match status" value="1"/>
</dbReference>
<evidence type="ECO:0000256" key="3">
    <source>
        <dbReference type="ARBA" id="ARBA00022729"/>
    </source>
</evidence>
<comment type="subcellular location">
    <subcellularLocation>
        <location evidence="1 6">Secreted</location>
    </subcellularLocation>
</comment>
<dbReference type="Gene3D" id="2.30.130.100">
    <property type="match status" value="1"/>
</dbReference>
<evidence type="ECO:0000256" key="2">
    <source>
        <dbReference type="ARBA" id="ARBA00022525"/>
    </source>
</evidence>
<evidence type="ECO:0000256" key="5">
    <source>
        <dbReference type="ARBA" id="ARBA00023180"/>
    </source>
</evidence>
<dbReference type="EMBL" id="JARKHS020026087">
    <property type="protein sequence ID" value="KAK8766699.1"/>
    <property type="molecule type" value="Genomic_DNA"/>
</dbReference>
<keyword evidence="3 6" id="KW-0732">Signal</keyword>
<evidence type="ECO:0000256" key="1">
    <source>
        <dbReference type="ARBA" id="ARBA00004613"/>
    </source>
</evidence>
<dbReference type="InterPro" id="IPR045797">
    <property type="entry name" value="EVA_Class_A"/>
</dbReference>
<proteinExistence type="predicted"/>
<dbReference type="Proteomes" id="UP001321473">
    <property type="component" value="Unassembled WGS sequence"/>
</dbReference>
<organism evidence="7 8">
    <name type="scientific">Amblyomma americanum</name>
    <name type="common">Lone star tick</name>
    <dbReference type="NCBI Taxonomy" id="6943"/>
    <lineage>
        <taxon>Eukaryota</taxon>
        <taxon>Metazoa</taxon>
        <taxon>Ecdysozoa</taxon>
        <taxon>Arthropoda</taxon>
        <taxon>Chelicerata</taxon>
        <taxon>Arachnida</taxon>
        <taxon>Acari</taxon>
        <taxon>Parasitiformes</taxon>
        <taxon>Ixodida</taxon>
        <taxon>Ixodoidea</taxon>
        <taxon>Ixodidae</taxon>
        <taxon>Amblyomminae</taxon>
        <taxon>Amblyomma</taxon>
    </lineage>
</organism>
<sequence>MTLQCCAVQTVLSVPRGNQETRIWYIISHDFFAGPVTSPPPSSITTVKSATDATTVQASTNATTVQEATSTTTVKPATSTKTVKTTTTTKRARRTRRKRTKYGLSCDKHGCCRRVLESDGLEYPITCKTYCNGYNYEIPDGTPCLKPPRKRSRSRGKNKKCREGICESGRCVSLNSKVTCRVPKQKHGSVYYYDDYNQNYYYPYYYENGYGYGY</sequence>
<protein>
    <recommendedName>
        <fullName evidence="6">Evasin</fullName>
    </recommendedName>
</protein>
<evidence type="ECO:0000313" key="8">
    <source>
        <dbReference type="Proteomes" id="UP001321473"/>
    </source>
</evidence>
<keyword evidence="4 6" id="KW-1015">Disulfide bond</keyword>
<name>A0AAQ4DW59_AMBAM</name>
<dbReference type="GO" id="GO:0005576">
    <property type="term" value="C:extracellular region"/>
    <property type="evidence" value="ECO:0007669"/>
    <property type="project" value="UniProtKB-SubCell"/>
</dbReference>
<accession>A0AAQ4DW59</accession>
<keyword evidence="5 6" id="KW-0325">Glycoprotein</keyword>
<evidence type="ECO:0000256" key="4">
    <source>
        <dbReference type="ARBA" id="ARBA00023157"/>
    </source>
</evidence>